<feature type="domain" description="WSC" evidence="1">
    <location>
        <begin position="37"/>
        <end position="129"/>
    </location>
</feature>
<evidence type="ECO:0000313" key="4">
    <source>
        <dbReference type="WBParaSite" id="OFLC_0000667101-mRNA-1"/>
    </source>
</evidence>
<protein>
    <submittedName>
        <fullName evidence="4">WSC domain-containing protein</fullName>
    </submittedName>
</protein>
<dbReference type="Proteomes" id="UP000267606">
    <property type="component" value="Unassembled WGS sequence"/>
</dbReference>
<dbReference type="PROSITE" id="PS51212">
    <property type="entry name" value="WSC"/>
    <property type="match status" value="1"/>
</dbReference>
<proteinExistence type="predicted"/>
<reference evidence="2 3" key="2">
    <citation type="submission" date="2018-11" db="EMBL/GenBank/DDBJ databases">
        <authorList>
            <consortium name="Pathogen Informatics"/>
        </authorList>
    </citation>
    <scope>NUCLEOTIDE SEQUENCE [LARGE SCALE GENOMIC DNA]</scope>
</reference>
<dbReference type="SMART" id="SM00321">
    <property type="entry name" value="WSC"/>
    <property type="match status" value="1"/>
</dbReference>
<evidence type="ECO:0000259" key="1">
    <source>
        <dbReference type="PROSITE" id="PS51212"/>
    </source>
</evidence>
<evidence type="ECO:0000313" key="2">
    <source>
        <dbReference type="EMBL" id="VDO47442.1"/>
    </source>
</evidence>
<evidence type="ECO:0000313" key="3">
    <source>
        <dbReference type="Proteomes" id="UP000267606"/>
    </source>
</evidence>
<dbReference type="AlphaFoldDB" id="A0A183HGR0"/>
<accession>A0A183HGR0</accession>
<organism evidence="4">
    <name type="scientific">Onchocerca flexuosa</name>
    <dbReference type="NCBI Taxonomy" id="387005"/>
    <lineage>
        <taxon>Eukaryota</taxon>
        <taxon>Metazoa</taxon>
        <taxon>Ecdysozoa</taxon>
        <taxon>Nematoda</taxon>
        <taxon>Chromadorea</taxon>
        <taxon>Rhabditida</taxon>
        <taxon>Spirurina</taxon>
        <taxon>Spiruromorpha</taxon>
        <taxon>Filarioidea</taxon>
        <taxon>Onchocercidae</taxon>
        <taxon>Onchocerca</taxon>
    </lineage>
</organism>
<dbReference type="InterPro" id="IPR002889">
    <property type="entry name" value="WSC_carb-bd"/>
</dbReference>
<dbReference type="WBParaSite" id="OFLC_0000667101-mRNA-1">
    <property type="protein sequence ID" value="OFLC_0000667101-mRNA-1"/>
    <property type="gene ID" value="OFLC_0000667101"/>
</dbReference>
<gene>
    <name evidence="2" type="ORF">OFLC_LOCUS6673</name>
</gene>
<dbReference type="EMBL" id="UZAJ01006490">
    <property type="protein sequence ID" value="VDO47442.1"/>
    <property type="molecule type" value="Genomic_DNA"/>
</dbReference>
<sequence length="134" mass="14973">MKTEQCRAKARDIVCNINQVTPDSLSNTCPKYDDKLHGHYMGCFKDSLNSRLLNGHLYNLKNNSASYCINMCLRAGYSFAAIEYHNECFCGDTLTNVFSLPDISCEQYHCDDDNSFCGGYNAAAVYHTGVIGKN</sequence>
<name>A0A183HGR0_9BILA</name>
<keyword evidence="3" id="KW-1185">Reference proteome</keyword>
<reference evidence="4" key="1">
    <citation type="submission" date="2016-06" db="UniProtKB">
        <authorList>
            <consortium name="WormBaseParasite"/>
        </authorList>
    </citation>
    <scope>IDENTIFICATION</scope>
</reference>
<dbReference type="Pfam" id="PF01822">
    <property type="entry name" value="WSC"/>
    <property type="match status" value="1"/>
</dbReference>
<dbReference type="STRING" id="387005.A0A183HGR0"/>